<dbReference type="GO" id="GO:0003697">
    <property type="term" value="F:single-stranded DNA binding"/>
    <property type="evidence" value="ECO:0007669"/>
    <property type="project" value="TreeGrafter"/>
</dbReference>
<protein>
    <recommendedName>
        <fullName evidence="11">Endonuclease/exonuclease/phosphatase domain-containing protein</fullName>
    </recommendedName>
</protein>
<evidence type="ECO:0000256" key="4">
    <source>
        <dbReference type="ARBA" id="ARBA00022722"/>
    </source>
</evidence>
<evidence type="ECO:0000313" key="13">
    <source>
        <dbReference type="Proteomes" id="UP000319663"/>
    </source>
</evidence>
<dbReference type="Pfam" id="PF03372">
    <property type="entry name" value="Exo_endo_phos"/>
    <property type="match status" value="1"/>
</dbReference>
<dbReference type="CDD" id="cd09080">
    <property type="entry name" value="TDP2"/>
    <property type="match status" value="1"/>
</dbReference>
<dbReference type="InterPro" id="IPR036691">
    <property type="entry name" value="Endo/exonu/phosph_ase_sf"/>
</dbReference>
<keyword evidence="9" id="KW-0234">DNA repair</keyword>
<evidence type="ECO:0000256" key="1">
    <source>
        <dbReference type="ARBA" id="ARBA00001936"/>
    </source>
</evidence>
<gene>
    <name evidence="12" type="ORF">MPDQ_007204</name>
</gene>
<evidence type="ECO:0000256" key="3">
    <source>
        <dbReference type="ARBA" id="ARBA00004322"/>
    </source>
</evidence>
<dbReference type="SUPFAM" id="SSF56219">
    <property type="entry name" value="DNase I-like"/>
    <property type="match status" value="1"/>
</dbReference>
<dbReference type="GO" id="GO:0005737">
    <property type="term" value="C:cytoplasm"/>
    <property type="evidence" value="ECO:0007669"/>
    <property type="project" value="TreeGrafter"/>
</dbReference>
<comment type="cofactor">
    <cofactor evidence="2">
        <name>Mg(2+)</name>
        <dbReference type="ChEBI" id="CHEBI:18420"/>
    </cofactor>
</comment>
<feature type="domain" description="Endonuclease/exonuclease/phosphatase" evidence="11">
    <location>
        <begin position="64"/>
        <end position="375"/>
    </location>
</feature>
<dbReference type="GO" id="GO:0006302">
    <property type="term" value="P:double-strand break repair"/>
    <property type="evidence" value="ECO:0007669"/>
    <property type="project" value="TreeGrafter"/>
</dbReference>
<dbReference type="InterPro" id="IPR051547">
    <property type="entry name" value="TDP2-like"/>
</dbReference>
<comment type="subcellular location">
    <subcellularLocation>
        <location evidence="3">Nucleus</location>
        <location evidence="3">PML body</location>
    </subcellularLocation>
</comment>
<dbReference type="PANTHER" id="PTHR15822">
    <property type="entry name" value="TRAF AND TNF RECEPTOR-ASSOCIATED PROTEIN"/>
    <property type="match status" value="1"/>
</dbReference>
<evidence type="ECO:0000256" key="2">
    <source>
        <dbReference type="ARBA" id="ARBA00001946"/>
    </source>
</evidence>
<name>A0A507QWY8_MONPU</name>
<evidence type="ECO:0000256" key="10">
    <source>
        <dbReference type="ARBA" id="ARBA00023242"/>
    </source>
</evidence>
<dbReference type="Proteomes" id="UP000319663">
    <property type="component" value="Unassembled WGS sequence"/>
</dbReference>
<evidence type="ECO:0000256" key="5">
    <source>
        <dbReference type="ARBA" id="ARBA00022723"/>
    </source>
</evidence>
<keyword evidence="6" id="KW-0227">DNA damage</keyword>
<evidence type="ECO:0000313" key="12">
    <source>
        <dbReference type="EMBL" id="TQB71899.1"/>
    </source>
</evidence>
<evidence type="ECO:0000256" key="8">
    <source>
        <dbReference type="ARBA" id="ARBA00022842"/>
    </source>
</evidence>
<keyword evidence="10" id="KW-0539">Nucleus</keyword>
<dbReference type="GO" id="GO:0004518">
    <property type="term" value="F:nuclease activity"/>
    <property type="evidence" value="ECO:0007669"/>
    <property type="project" value="UniProtKB-KW"/>
</dbReference>
<dbReference type="Gene3D" id="3.60.10.10">
    <property type="entry name" value="Endonuclease/exonuclease/phosphatase"/>
    <property type="match status" value="1"/>
</dbReference>
<reference evidence="12 13" key="1">
    <citation type="submission" date="2019-06" db="EMBL/GenBank/DDBJ databases">
        <title>Wine fermentation using esterase from Monascus purpureus.</title>
        <authorList>
            <person name="Geng C."/>
            <person name="Zhang Y."/>
        </authorList>
    </citation>
    <scope>NUCLEOTIDE SEQUENCE [LARGE SCALE GENOMIC DNA]</scope>
    <source>
        <strain evidence="12">HQ1</strain>
    </source>
</reference>
<evidence type="ECO:0000259" key="11">
    <source>
        <dbReference type="Pfam" id="PF03372"/>
    </source>
</evidence>
<organism evidence="12 13">
    <name type="scientific">Monascus purpureus</name>
    <name type="common">Red mold</name>
    <name type="synonym">Monascus anka</name>
    <dbReference type="NCBI Taxonomy" id="5098"/>
    <lineage>
        <taxon>Eukaryota</taxon>
        <taxon>Fungi</taxon>
        <taxon>Dikarya</taxon>
        <taxon>Ascomycota</taxon>
        <taxon>Pezizomycotina</taxon>
        <taxon>Eurotiomycetes</taxon>
        <taxon>Eurotiomycetidae</taxon>
        <taxon>Eurotiales</taxon>
        <taxon>Aspergillaceae</taxon>
        <taxon>Monascus</taxon>
    </lineage>
</organism>
<dbReference type="AlphaFoldDB" id="A0A507QWY8"/>
<evidence type="ECO:0000256" key="6">
    <source>
        <dbReference type="ARBA" id="ARBA00022763"/>
    </source>
</evidence>
<keyword evidence="7" id="KW-0378">Hydrolase</keyword>
<sequence length="386" mass="44166">MSWTTMNPPNKDILTPQPFYHFNHTSREWEEVIVTNPPPITAPKHERKLKNKQQETTSYKIRLITWNIDFQQPAKSQRMRAALEYLFELLPSESESPQQAPINKGVSEEGQTDRDTYTIPSVIFLQEMEASDLDLIQAAPWVRDRFYITDLDGAHWMGSSYGTTTLVEKRLVVQRVFRVHYGCSRMNRDGLFVDIDLHHGSEDEDVRKTKALLLRLCNTHLESLTSIPPRRPGQLKLASEFMHGRNRNWDGSSDTESYKQYTSKPHAAILAGDLNAFAPEDLTAPVECGLEDTFLILGGKDGAEESFTWGQQVSKQLQKKFGCSRMDKMLFCGGVRAEELVRVGGGLKVWVEYPKYEDDDEEDEEDGEEMWVTDHLGLLGIFTIME</sequence>
<dbReference type="EMBL" id="VIFY01000072">
    <property type="protein sequence ID" value="TQB71899.1"/>
    <property type="molecule type" value="Genomic_DNA"/>
</dbReference>
<dbReference type="InterPro" id="IPR005135">
    <property type="entry name" value="Endo/exonuclease/phosphatase"/>
</dbReference>
<dbReference type="GO" id="GO:0046872">
    <property type="term" value="F:metal ion binding"/>
    <property type="evidence" value="ECO:0007669"/>
    <property type="project" value="UniProtKB-KW"/>
</dbReference>
<comment type="cofactor">
    <cofactor evidence="1">
        <name>Mn(2+)</name>
        <dbReference type="ChEBI" id="CHEBI:29035"/>
    </cofactor>
</comment>
<dbReference type="STRING" id="5098.A0A507QWY8"/>
<keyword evidence="8" id="KW-0460">Magnesium</keyword>
<evidence type="ECO:0000256" key="7">
    <source>
        <dbReference type="ARBA" id="ARBA00022801"/>
    </source>
</evidence>
<dbReference type="GO" id="GO:0070260">
    <property type="term" value="F:5'-tyrosyl-DNA phosphodiesterase activity"/>
    <property type="evidence" value="ECO:0007669"/>
    <property type="project" value="TreeGrafter"/>
</dbReference>
<dbReference type="OrthoDB" id="9975959at2759"/>
<keyword evidence="4" id="KW-0540">Nuclease</keyword>
<evidence type="ECO:0000256" key="9">
    <source>
        <dbReference type="ARBA" id="ARBA00023204"/>
    </source>
</evidence>
<dbReference type="PANTHER" id="PTHR15822:SF4">
    <property type="entry name" value="TYROSYL-DNA PHOSPHODIESTERASE 2"/>
    <property type="match status" value="1"/>
</dbReference>
<keyword evidence="13" id="KW-1185">Reference proteome</keyword>
<comment type="caution">
    <text evidence="12">The sequence shown here is derived from an EMBL/GenBank/DDBJ whole genome shotgun (WGS) entry which is preliminary data.</text>
</comment>
<proteinExistence type="predicted"/>
<accession>A0A507QWY8</accession>
<keyword evidence="5" id="KW-0479">Metal-binding</keyword>